<reference evidence="2 3" key="1">
    <citation type="submission" date="2019-02" db="EMBL/GenBank/DDBJ databases">
        <title>Deep-cultivation of Planctomycetes and their phenomic and genomic characterization uncovers novel biology.</title>
        <authorList>
            <person name="Wiegand S."/>
            <person name="Jogler M."/>
            <person name="Boedeker C."/>
            <person name="Pinto D."/>
            <person name="Vollmers J."/>
            <person name="Rivas-Marin E."/>
            <person name="Kohn T."/>
            <person name="Peeters S.H."/>
            <person name="Heuer A."/>
            <person name="Rast P."/>
            <person name="Oberbeckmann S."/>
            <person name="Bunk B."/>
            <person name="Jeske O."/>
            <person name="Meyerdierks A."/>
            <person name="Storesund J.E."/>
            <person name="Kallscheuer N."/>
            <person name="Luecker S."/>
            <person name="Lage O.M."/>
            <person name="Pohl T."/>
            <person name="Merkel B.J."/>
            <person name="Hornburger P."/>
            <person name="Mueller R.-W."/>
            <person name="Bruemmer F."/>
            <person name="Labrenz M."/>
            <person name="Spormann A.M."/>
            <person name="Op den Camp H."/>
            <person name="Overmann J."/>
            <person name="Amann R."/>
            <person name="Jetten M.S.M."/>
            <person name="Mascher T."/>
            <person name="Medema M.H."/>
            <person name="Devos D.P."/>
            <person name="Kaster A.-K."/>
            <person name="Ovreas L."/>
            <person name="Rohde M."/>
            <person name="Galperin M.Y."/>
            <person name="Jogler C."/>
        </authorList>
    </citation>
    <scope>NUCLEOTIDE SEQUENCE [LARGE SCALE GENOMIC DNA]</scope>
    <source>
        <strain evidence="2 3">ETA_A1</strain>
    </source>
</reference>
<feature type="region of interest" description="Disordered" evidence="1">
    <location>
        <begin position="99"/>
        <end position="134"/>
    </location>
</feature>
<gene>
    <name evidence="2" type="ORF">ETAA1_38250</name>
</gene>
<dbReference type="AlphaFoldDB" id="A0A517XWH3"/>
<proteinExistence type="predicted"/>
<evidence type="ECO:0000313" key="3">
    <source>
        <dbReference type="Proteomes" id="UP000319576"/>
    </source>
</evidence>
<keyword evidence="3" id="KW-1185">Reference proteome</keyword>
<dbReference type="Proteomes" id="UP000319576">
    <property type="component" value="Chromosome"/>
</dbReference>
<evidence type="ECO:0000313" key="2">
    <source>
        <dbReference type="EMBL" id="QDU21852.1"/>
    </source>
</evidence>
<evidence type="ECO:0000256" key="1">
    <source>
        <dbReference type="SAM" id="MobiDB-lite"/>
    </source>
</evidence>
<organism evidence="2 3">
    <name type="scientific">Urbifossiella limnaea</name>
    <dbReference type="NCBI Taxonomy" id="2528023"/>
    <lineage>
        <taxon>Bacteria</taxon>
        <taxon>Pseudomonadati</taxon>
        <taxon>Planctomycetota</taxon>
        <taxon>Planctomycetia</taxon>
        <taxon>Gemmatales</taxon>
        <taxon>Gemmataceae</taxon>
        <taxon>Urbifossiella</taxon>
    </lineage>
</organism>
<dbReference type="EMBL" id="CP036273">
    <property type="protein sequence ID" value="QDU21852.1"/>
    <property type="molecule type" value="Genomic_DNA"/>
</dbReference>
<dbReference type="KEGG" id="uli:ETAA1_38250"/>
<sequence>MKTTKAEMERRVEFVLRLRLQGAESWDIHPLVNADGDPWPDGHGPAWGVSIETVRRYLRLADARLAEIADRRREEFVKSHLAQRRVLYSRAVQQAVAAESARAGPVARMGPASHREATRPDGAGGPPAAVPGGV</sequence>
<name>A0A517XWH3_9BACT</name>
<protein>
    <submittedName>
        <fullName evidence="2">Uncharacterized protein</fullName>
    </submittedName>
</protein>
<dbReference type="RefSeq" id="WP_145241120.1">
    <property type="nucleotide sequence ID" value="NZ_CP036273.1"/>
</dbReference>
<accession>A0A517XWH3</accession>